<dbReference type="Proteomes" id="UP001432027">
    <property type="component" value="Unassembled WGS sequence"/>
</dbReference>
<dbReference type="AlphaFoldDB" id="A0AAV5SYA0"/>
<evidence type="ECO:0000313" key="2">
    <source>
        <dbReference type="EMBL" id="GMS86963.1"/>
    </source>
</evidence>
<dbReference type="EMBL" id="BTSX01000002">
    <property type="protein sequence ID" value="GMS86963.1"/>
    <property type="molecule type" value="Genomic_DNA"/>
</dbReference>
<keyword evidence="3" id="KW-1185">Reference proteome</keyword>
<feature type="region of interest" description="Disordered" evidence="1">
    <location>
        <begin position="30"/>
        <end position="91"/>
    </location>
</feature>
<name>A0AAV5SYA0_9BILA</name>
<feature type="compositionally biased region" description="Basic and acidic residues" evidence="1">
    <location>
        <begin position="53"/>
        <end position="91"/>
    </location>
</feature>
<comment type="caution">
    <text evidence="2">The sequence shown here is derived from an EMBL/GenBank/DDBJ whole genome shotgun (WGS) entry which is preliminary data.</text>
</comment>
<feature type="compositionally biased region" description="Basic and acidic residues" evidence="1">
    <location>
        <begin position="30"/>
        <end position="40"/>
    </location>
</feature>
<reference evidence="2" key="1">
    <citation type="submission" date="2023-10" db="EMBL/GenBank/DDBJ databases">
        <title>Genome assembly of Pristionchus species.</title>
        <authorList>
            <person name="Yoshida K."/>
            <person name="Sommer R.J."/>
        </authorList>
    </citation>
    <scope>NUCLEOTIDE SEQUENCE</scope>
    <source>
        <strain evidence="2">RS0144</strain>
    </source>
</reference>
<protein>
    <submittedName>
        <fullName evidence="2">Uncharacterized protein</fullName>
    </submittedName>
</protein>
<feature type="region of interest" description="Disordered" evidence="1">
    <location>
        <begin position="118"/>
        <end position="138"/>
    </location>
</feature>
<accession>A0AAV5SYA0</accession>
<feature type="non-terminal residue" evidence="2">
    <location>
        <position position="1"/>
    </location>
</feature>
<organism evidence="2 3">
    <name type="scientific">Pristionchus entomophagus</name>
    <dbReference type="NCBI Taxonomy" id="358040"/>
    <lineage>
        <taxon>Eukaryota</taxon>
        <taxon>Metazoa</taxon>
        <taxon>Ecdysozoa</taxon>
        <taxon>Nematoda</taxon>
        <taxon>Chromadorea</taxon>
        <taxon>Rhabditida</taxon>
        <taxon>Rhabditina</taxon>
        <taxon>Diplogasteromorpha</taxon>
        <taxon>Diplogasteroidea</taxon>
        <taxon>Neodiplogasteridae</taxon>
        <taxon>Pristionchus</taxon>
    </lineage>
</organism>
<gene>
    <name evidence="2" type="ORF">PENTCL1PPCAC_9138</name>
</gene>
<proteinExistence type="predicted"/>
<sequence length="138" mass="15335">RKMGQKQSYEVSKEAAAVVPIYRESAEDEIKMQKARRDPADAPVPVTPTGTPRQEKKPVVEKKKEEEKVTVVKPEEKHEERSIDQSVRKAEEAENTIHILPYSEGELASVHNILVSPPNHELTSAEPKEPAAVAVAAH</sequence>
<evidence type="ECO:0000256" key="1">
    <source>
        <dbReference type="SAM" id="MobiDB-lite"/>
    </source>
</evidence>
<evidence type="ECO:0000313" key="3">
    <source>
        <dbReference type="Proteomes" id="UP001432027"/>
    </source>
</evidence>